<keyword evidence="4 7" id="KW-1133">Transmembrane helix</keyword>
<evidence type="ECO:0000313" key="9">
    <source>
        <dbReference type="EMBL" id="MFF5917804.1"/>
    </source>
</evidence>
<dbReference type="RefSeq" id="WP_078944960.1">
    <property type="nucleotide sequence ID" value="NZ_JBIBDZ010000001.1"/>
</dbReference>
<sequence length="477" mass="48456">MSAPGGDDANAEKPNAKGTGASTSTITTKRDRVPLATVLTANAVSITGNSLTLIGVPWFALDTTGSPGKAGVVAFSAALPVLVSAIAGGPVIDRIGRRRVGIASDLVCGLALAAIPLLHRAGVLEFWMLCALMAVTGLFHAPGEMARHVLVPDLARRAGTSLPRAASLYDAVARGARMTGAAIAGLLVAFMGADTVLVLDAATFGLSALLVTAGLRGVPSAEPVRDGPRLSPARYRSDLREGYAFLFRARLLLGITVMVMVTNGLSQSWSSVLLPVHARQELGGPATQGLLVSVFGGCALAGALLYGAVGQRFPRRAVFTAGFLIGGAPPYVVAALTDTTAPLLVTLAAAGFGVGVLNPILTTVMYEQVPDALRSRVMGASTAGVLLTTPLGGLTAGFLVERAGLTATLLGIGGLYFLATLSPLVFPAWRAMNAPTPERTPEDGAPSGGGPGGEPVSRTEPSTPAPVPGPSGTPPRR</sequence>
<feature type="transmembrane region" description="Helical" evidence="7">
    <location>
        <begin position="124"/>
        <end position="141"/>
    </location>
</feature>
<accession>A0ABW6XK27</accession>
<comment type="caution">
    <text evidence="9">The sequence shown here is derived from an EMBL/GenBank/DDBJ whole genome shotgun (WGS) entry which is preliminary data.</text>
</comment>
<feature type="transmembrane region" description="Helical" evidence="7">
    <location>
        <begin position="245"/>
        <end position="266"/>
    </location>
</feature>
<keyword evidence="2" id="KW-1003">Cell membrane</keyword>
<feature type="transmembrane region" description="Helical" evidence="7">
    <location>
        <begin position="406"/>
        <end position="429"/>
    </location>
</feature>
<evidence type="ECO:0000256" key="4">
    <source>
        <dbReference type="ARBA" id="ARBA00022989"/>
    </source>
</evidence>
<protein>
    <submittedName>
        <fullName evidence="9">MFS transporter</fullName>
    </submittedName>
</protein>
<gene>
    <name evidence="9" type="ORF">ACFY8C_05610</name>
</gene>
<dbReference type="Gene3D" id="1.20.1250.20">
    <property type="entry name" value="MFS general substrate transporter like domains"/>
    <property type="match status" value="1"/>
</dbReference>
<dbReference type="Proteomes" id="UP001602370">
    <property type="component" value="Unassembled WGS sequence"/>
</dbReference>
<evidence type="ECO:0000313" key="10">
    <source>
        <dbReference type="Proteomes" id="UP001602370"/>
    </source>
</evidence>
<feature type="transmembrane region" description="Helical" evidence="7">
    <location>
        <begin position="35"/>
        <end position="60"/>
    </location>
</feature>
<dbReference type="InterPro" id="IPR020846">
    <property type="entry name" value="MFS_dom"/>
</dbReference>
<dbReference type="CDD" id="cd06173">
    <property type="entry name" value="MFS_MefA_like"/>
    <property type="match status" value="1"/>
</dbReference>
<organism evidence="9 10">
    <name type="scientific">Streptomyces flavochromogenes</name>
    <dbReference type="NCBI Taxonomy" id="68199"/>
    <lineage>
        <taxon>Bacteria</taxon>
        <taxon>Bacillati</taxon>
        <taxon>Actinomycetota</taxon>
        <taxon>Actinomycetes</taxon>
        <taxon>Kitasatosporales</taxon>
        <taxon>Streptomycetaceae</taxon>
        <taxon>Streptomyces</taxon>
    </lineage>
</organism>
<reference evidence="9 10" key="1">
    <citation type="submission" date="2024-10" db="EMBL/GenBank/DDBJ databases">
        <title>The Natural Products Discovery Center: Release of the First 8490 Sequenced Strains for Exploring Actinobacteria Biosynthetic Diversity.</title>
        <authorList>
            <person name="Kalkreuter E."/>
            <person name="Kautsar S.A."/>
            <person name="Yang D."/>
            <person name="Bader C.D."/>
            <person name="Teijaro C.N."/>
            <person name="Fluegel L."/>
            <person name="Davis C.M."/>
            <person name="Simpson J.R."/>
            <person name="Lauterbach L."/>
            <person name="Steele A.D."/>
            <person name="Gui C."/>
            <person name="Meng S."/>
            <person name="Li G."/>
            <person name="Viehrig K."/>
            <person name="Ye F."/>
            <person name="Su P."/>
            <person name="Kiefer A.F."/>
            <person name="Nichols A."/>
            <person name="Cepeda A.J."/>
            <person name="Yan W."/>
            <person name="Fan B."/>
            <person name="Jiang Y."/>
            <person name="Adhikari A."/>
            <person name="Zheng C.-J."/>
            <person name="Schuster L."/>
            <person name="Cowan T.M."/>
            <person name="Smanski M.J."/>
            <person name="Chevrette M.G."/>
            <person name="De Carvalho L.P.S."/>
            <person name="Shen B."/>
        </authorList>
    </citation>
    <scope>NUCLEOTIDE SEQUENCE [LARGE SCALE GENOMIC DNA]</scope>
    <source>
        <strain evidence="9 10">NPDC012605</strain>
    </source>
</reference>
<feature type="transmembrane region" description="Helical" evidence="7">
    <location>
        <begin position="318"/>
        <end position="337"/>
    </location>
</feature>
<dbReference type="SUPFAM" id="SSF103473">
    <property type="entry name" value="MFS general substrate transporter"/>
    <property type="match status" value="1"/>
</dbReference>
<dbReference type="Pfam" id="PF07690">
    <property type="entry name" value="MFS_1"/>
    <property type="match status" value="1"/>
</dbReference>
<keyword evidence="3 7" id="KW-0812">Transmembrane</keyword>
<dbReference type="InterPro" id="IPR036259">
    <property type="entry name" value="MFS_trans_sf"/>
</dbReference>
<feature type="compositionally biased region" description="Pro residues" evidence="6">
    <location>
        <begin position="463"/>
        <end position="477"/>
    </location>
</feature>
<evidence type="ECO:0000256" key="6">
    <source>
        <dbReference type="SAM" id="MobiDB-lite"/>
    </source>
</evidence>
<keyword evidence="10" id="KW-1185">Reference proteome</keyword>
<dbReference type="PANTHER" id="PTHR23513">
    <property type="entry name" value="INTEGRAL MEMBRANE EFFLUX PROTEIN-RELATED"/>
    <property type="match status" value="1"/>
</dbReference>
<evidence type="ECO:0000256" key="1">
    <source>
        <dbReference type="ARBA" id="ARBA00004651"/>
    </source>
</evidence>
<dbReference type="PROSITE" id="PS50850">
    <property type="entry name" value="MFS"/>
    <property type="match status" value="1"/>
</dbReference>
<feature type="domain" description="Major facilitator superfamily (MFS) profile" evidence="8">
    <location>
        <begin position="242"/>
        <end position="477"/>
    </location>
</feature>
<evidence type="ECO:0000256" key="7">
    <source>
        <dbReference type="SAM" id="Phobius"/>
    </source>
</evidence>
<feature type="transmembrane region" description="Helical" evidence="7">
    <location>
        <begin position="286"/>
        <end position="306"/>
    </location>
</feature>
<dbReference type="EMBL" id="JBIBDZ010000001">
    <property type="protein sequence ID" value="MFF5917804.1"/>
    <property type="molecule type" value="Genomic_DNA"/>
</dbReference>
<feature type="region of interest" description="Disordered" evidence="6">
    <location>
        <begin position="435"/>
        <end position="477"/>
    </location>
</feature>
<feature type="transmembrane region" description="Helical" evidence="7">
    <location>
        <begin position="378"/>
        <end position="400"/>
    </location>
</feature>
<name>A0ABW6XK27_9ACTN</name>
<dbReference type="PANTHER" id="PTHR23513:SF6">
    <property type="entry name" value="MAJOR FACILITATOR SUPERFAMILY ASSOCIATED DOMAIN-CONTAINING PROTEIN"/>
    <property type="match status" value="1"/>
</dbReference>
<proteinExistence type="predicted"/>
<evidence type="ECO:0000256" key="5">
    <source>
        <dbReference type="ARBA" id="ARBA00023136"/>
    </source>
</evidence>
<keyword evidence="5 7" id="KW-0472">Membrane</keyword>
<feature type="transmembrane region" description="Helical" evidence="7">
    <location>
        <begin position="72"/>
        <end position="92"/>
    </location>
</feature>
<dbReference type="InterPro" id="IPR011701">
    <property type="entry name" value="MFS"/>
</dbReference>
<evidence type="ECO:0000256" key="2">
    <source>
        <dbReference type="ARBA" id="ARBA00022475"/>
    </source>
</evidence>
<feature type="region of interest" description="Disordered" evidence="6">
    <location>
        <begin position="1"/>
        <end position="26"/>
    </location>
</feature>
<comment type="subcellular location">
    <subcellularLocation>
        <location evidence="1">Cell membrane</location>
        <topology evidence="1">Multi-pass membrane protein</topology>
    </subcellularLocation>
</comment>
<evidence type="ECO:0000259" key="8">
    <source>
        <dbReference type="PROSITE" id="PS50850"/>
    </source>
</evidence>
<feature type="transmembrane region" description="Helical" evidence="7">
    <location>
        <begin position="343"/>
        <end position="366"/>
    </location>
</feature>
<evidence type="ECO:0000256" key="3">
    <source>
        <dbReference type="ARBA" id="ARBA00022692"/>
    </source>
</evidence>